<sequence>MHPRLFRQRLLELAAECEGLHAAATVSFAEVPAVPRKSSEGEAATSQSGDGEGAPPGARSALPPNRGVSGAGSGPPRTAGEAPRRELGAAPSDAGVGAQREPAGQLAAHPDDDGSAARIPRKHARLSGGSCSIGSPAPSSHMPKTNDGSSVPDAVEPRRSSRRESGESRRESNDYFATAISAAVASAGAVVRTA</sequence>
<feature type="compositionally biased region" description="Basic and acidic residues" evidence="1">
    <location>
        <begin position="155"/>
        <end position="173"/>
    </location>
</feature>
<accession>A0ABN9QSW9</accession>
<reference evidence="2" key="1">
    <citation type="submission" date="2023-10" db="EMBL/GenBank/DDBJ databases">
        <authorList>
            <person name="Chen Y."/>
            <person name="Shah S."/>
            <person name="Dougan E. K."/>
            <person name="Thang M."/>
            <person name="Chan C."/>
        </authorList>
    </citation>
    <scope>NUCLEOTIDE SEQUENCE [LARGE SCALE GENOMIC DNA]</scope>
</reference>
<feature type="region of interest" description="Disordered" evidence="1">
    <location>
        <begin position="29"/>
        <end position="174"/>
    </location>
</feature>
<proteinExistence type="predicted"/>
<protein>
    <submittedName>
        <fullName evidence="2">Uncharacterized protein</fullName>
    </submittedName>
</protein>
<dbReference type="Proteomes" id="UP001189429">
    <property type="component" value="Unassembled WGS sequence"/>
</dbReference>
<evidence type="ECO:0000313" key="2">
    <source>
        <dbReference type="EMBL" id="CAK0808199.1"/>
    </source>
</evidence>
<evidence type="ECO:0000256" key="1">
    <source>
        <dbReference type="SAM" id="MobiDB-lite"/>
    </source>
</evidence>
<evidence type="ECO:0000313" key="3">
    <source>
        <dbReference type="Proteomes" id="UP001189429"/>
    </source>
</evidence>
<name>A0ABN9QSW9_9DINO</name>
<comment type="caution">
    <text evidence="2">The sequence shown here is derived from an EMBL/GenBank/DDBJ whole genome shotgun (WGS) entry which is preliminary data.</text>
</comment>
<gene>
    <name evidence="2" type="ORF">PCOR1329_LOCUS13862</name>
</gene>
<organism evidence="2 3">
    <name type="scientific">Prorocentrum cordatum</name>
    <dbReference type="NCBI Taxonomy" id="2364126"/>
    <lineage>
        <taxon>Eukaryota</taxon>
        <taxon>Sar</taxon>
        <taxon>Alveolata</taxon>
        <taxon>Dinophyceae</taxon>
        <taxon>Prorocentrales</taxon>
        <taxon>Prorocentraceae</taxon>
        <taxon>Prorocentrum</taxon>
    </lineage>
</organism>
<dbReference type="EMBL" id="CAUYUJ010004113">
    <property type="protein sequence ID" value="CAK0808199.1"/>
    <property type="molecule type" value="Genomic_DNA"/>
</dbReference>
<keyword evidence="3" id="KW-1185">Reference proteome</keyword>